<dbReference type="SUPFAM" id="SSF56436">
    <property type="entry name" value="C-type lectin-like"/>
    <property type="match status" value="1"/>
</dbReference>
<dbReference type="EC" id="2.7.11.1" evidence="2"/>
<dbReference type="KEGG" id="lcre:Pla8534_42010"/>
<protein>
    <submittedName>
        <fullName evidence="2">Serine/threonine-protein kinase pkn1</fullName>
        <ecNumber evidence="2">2.7.11.1</ecNumber>
    </submittedName>
</protein>
<dbReference type="EMBL" id="CP036433">
    <property type="protein sequence ID" value="QDU96381.1"/>
    <property type="molecule type" value="Genomic_DNA"/>
</dbReference>
<dbReference type="Gene3D" id="3.90.1580.10">
    <property type="entry name" value="paralog of FGE (formylglycine-generating enzyme)"/>
    <property type="match status" value="1"/>
</dbReference>
<proteinExistence type="predicted"/>
<dbReference type="InterPro" id="IPR042095">
    <property type="entry name" value="SUMF_sf"/>
</dbReference>
<organism evidence="2 3">
    <name type="scientific">Lignipirellula cremea</name>
    <dbReference type="NCBI Taxonomy" id="2528010"/>
    <lineage>
        <taxon>Bacteria</taxon>
        <taxon>Pseudomonadati</taxon>
        <taxon>Planctomycetota</taxon>
        <taxon>Planctomycetia</taxon>
        <taxon>Pirellulales</taxon>
        <taxon>Pirellulaceae</taxon>
        <taxon>Lignipirellula</taxon>
    </lineage>
</organism>
<dbReference type="AlphaFoldDB" id="A0A518DX16"/>
<feature type="domain" description="Sulfatase-modifying factor enzyme-like" evidence="1">
    <location>
        <begin position="20"/>
        <end position="238"/>
    </location>
</feature>
<keyword evidence="2" id="KW-0418">Kinase</keyword>
<dbReference type="InterPro" id="IPR016187">
    <property type="entry name" value="CTDL_fold"/>
</dbReference>
<dbReference type="PANTHER" id="PTHR23150">
    <property type="entry name" value="SULFATASE MODIFYING FACTOR 1, 2"/>
    <property type="match status" value="1"/>
</dbReference>
<accession>A0A518DX16</accession>
<dbReference type="GO" id="GO:0120147">
    <property type="term" value="F:formylglycine-generating oxidase activity"/>
    <property type="evidence" value="ECO:0007669"/>
    <property type="project" value="TreeGrafter"/>
</dbReference>
<reference evidence="2 3" key="1">
    <citation type="submission" date="2019-02" db="EMBL/GenBank/DDBJ databases">
        <title>Deep-cultivation of Planctomycetes and their phenomic and genomic characterization uncovers novel biology.</title>
        <authorList>
            <person name="Wiegand S."/>
            <person name="Jogler M."/>
            <person name="Boedeker C."/>
            <person name="Pinto D."/>
            <person name="Vollmers J."/>
            <person name="Rivas-Marin E."/>
            <person name="Kohn T."/>
            <person name="Peeters S.H."/>
            <person name="Heuer A."/>
            <person name="Rast P."/>
            <person name="Oberbeckmann S."/>
            <person name="Bunk B."/>
            <person name="Jeske O."/>
            <person name="Meyerdierks A."/>
            <person name="Storesund J.E."/>
            <person name="Kallscheuer N."/>
            <person name="Luecker S."/>
            <person name="Lage O.M."/>
            <person name="Pohl T."/>
            <person name="Merkel B.J."/>
            <person name="Hornburger P."/>
            <person name="Mueller R.-W."/>
            <person name="Bruemmer F."/>
            <person name="Labrenz M."/>
            <person name="Spormann A.M."/>
            <person name="Op den Camp H."/>
            <person name="Overmann J."/>
            <person name="Amann R."/>
            <person name="Jetten M.S.M."/>
            <person name="Mascher T."/>
            <person name="Medema M.H."/>
            <person name="Devos D.P."/>
            <person name="Kaster A.-K."/>
            <person name="Ovreas L."/>
            <person name="Rohde M."/>
            <person name="Galperin M.Y."/>
            <person name="Jogler C."/>
        </authorList>
    </citation>
    <scope>NUCLEOTIDE SEQUENCE [LARGE SCALE GENOMIC DNA]</scope>
    <source>
        <strain evidence="2 3">Pla85_3_4</strain>
    </source>
</reference>
<dbReference type="InterPro" id="IPR051043">
    <property type="entry name" value="Sulfatase_Mod_Factor_Kinase"/>
</dbReference>
<dbReference type="Pfam" id="PF03781">
    <property type="entry name" value="FGE-sulfatase"/>
    <property type="match status" value="1"/>
</dbReference>
<evidence type="ECO:0000313" key="2">
    <source>
        <dbReference type="EMBL" id="QDU96381.1"/>
    </source>
</evidence>
<sequence>MDNAIDKPRTMINPPDGLTLIYIPGGEFVMGHLQFGIERPPHRVRLSPYWLGHTEVTNAAYRTFTRETGYAASQYDQDDGFNADDQPVVGVDYADAAAYCKWAGGRLPTEAEWEFAARGSDERLYPWGDEPPRPDRAVYGKLRSDTATTQPVGSKPGDCSPFGLLDMAGNVLEWCADWAGPYPIDGGVTIDPQGPEQGTSRIMRGGCYRHHAITLRAPQRLYTLPNQKRNYAGFRLAKDAD</sequence>
<dbReference type="Proteomes" id="UP000317648">
    <property type="component" value="Chromosome"/>
</dbReference>
<keyword evidence="3" id="KW-1185">Reference proteome</keyword>
<dbReference type="InterPro" id="IPR005532">
    <property type="entry name" value="SUMF_dom"/>
</dbReference>
<dbReference type="RefSeq" id="WP_197442423.1">
    <property type="nucleotide sequence ID" value="NZ_CP036433.1"/>
</dbReference>
<dbReference type="PANTHER" id="PTHR23150:SF19">
    <property type="entry name" value="FORMYLGLYCINE-GENERATING ENZYME"/>
    <property type="match status" value="1"/>
</dbReference>
<evidence type="ECO:0000259" key="1">
    <source>
        <dbReference type="Pfam" id="PF03781"/>
    </source>
</evidence>
<keyword evidence="2" id="KW-0808">Transferase</keyword>
<name>A0A518DX16_9BACT</name>
<evidence type="ECO:0000313" key="3">
    <source>
        <dbReference type="Proteomes" id="UP000317648"/>
    </source>
</evidence>
<dbReference type="GO" id="GO:0004674">
    <property type="term" value="F:protein serine/threonine kinase activity"/>
    <property type="evidence" value="ECO:0007669"/>
    <property type="project" value="UniProtKB-EC"/>
</dbReference>
<gene>
    <name evidence="2" type="primary">pkn1_14</name>
    <name evidence="2" type="ORF">Pla8534_42010</name>
</gene>